<reference evidence="3" key="1">
    <citation type="journal article" date="2019" name="Int. J. Syst. Evol. Microbiol.">
        <title>The Global Catalogue of Microorganisms (GCM) 10K type strain sequencing project: providing services to taxonomists for standard genome sequencing and annotation.</title>
        <authorList>
            <consortium name="The Broad Institute Genomics Platform"/>
            <consortium name="The Broad Institute Genome Sequencing Center for Infectious Disease"/>
            <person name="Wu L."/>
            <person name="Ma J."/>
        </authorList>
    </citation>
    <scope>NUCLEOTIDE SEQUENCE [LARGE SCALE GENOMIC DNA]</scope>
    <source>
        <strain evidence="3">JCM 4957</strain>
    </source>
</reference>
<gene>
    <name evidence="2" type="ORF">GCM10010384_22940</name>
</gene>
<protein>
    <recommendedName>
        <fullName evidence="4">Transposase</fullName>
    </recommendedName>
</protein>
<feature type="compositionally biased region" description="Polar residues" evidence="1">
    <location>
        <begin position="75"/>
        <end position="90"/>
    </location>
</feature>
<keyword evidence="3" id="KW-1185">Reference proteome</keyword>
<dbReference type="RefSeq" id="WP_373301376.1">
    <property type="nucleotide sequence ID" value="NZ_BMWE01000005.1"/>
</dbReference>
<dbReference type="Proteomes" id="UP000653308">
    <property type="component" value="Unassembled WGS sequence"/>
</dbReference>
<evidence type="ECO:0000313" key="2">
    <source>
        <dbReference type="EMBL" id="GGY16280.1"/>
    </source>
</evidence>
<feature type="region of interest" description="Disordered" evidence="1">
    <location>
        <begin position="73"/>
        <end position="170"/>
    </location>
</feature>
<organism evidence="2 3">
    <name type="scientific">Streptomyces djakartensis</name>
    <dbReference type="NCBI Taxonomy" id="68193"/>
    <lineage>
        <taxon>Bacteria</taxon>
        <taxon>Bacillati</taxon>
        <taxon>Actinomycetota</taxon>
        <taxon>Actinomycetes</taxon>
        <taxon>Kitasatosporales</taxon>
        <taxon>Streptomycetaceae</taxon>
        <taxon>Streptomyces</taxon>
    </lineage>
</organism>
<sequence>MGGLKETGAPFVVPGPCGVAVRDRLKHLTTEDERVLCLIGDRLGSFASRDVKARCAAGLEHDSELWAGRERALTVESSSRWTGSATPNRTTTRHDAAAVAIGRRGLGHPIRRRTAPPPAQRSDEQGHRTAQAGSVAPGREEPRPTRHRSGCPAEHEPWQQDSLPLRSWER</sequence>
<accession>A0ABQ2ZK89</accession>
<evidence type="ECO:0000313" key="3">
    <source>
        <dbReference type="Proteomes" id="UP000653308"/>
    </source>
</evidence>
<feature type="compositionally biased region" description="Basic residues" evidence="1">
    <location>
        <begin position="105"/>
        <end position="114"/>
    </location>
</feature>
<dbReference type="EMBL" id="BMWE01000005">
    <property type="protein sequence ID" value="GGY16280.1"/>
    <property type="molecule type" value="Genomic_DNA"/>
</dbReference>
<comment type="caution">
    <text evidence="2">The sequence shown here is derived from an EMBL/GenBank/DDBJ whole genome shotgun (WGS) entry which is preliminary data.</text>
</comment>
<evidence type="ECO:0000256" key="1">
    <source>
        <dbReference type="SAM" id="MobiDB-lite"/>
    </source>
</evidence>
<name>A0ABQ2ZK89_9ACTN</name>
<evidence type="ECO:0008006" key="4">
    <source>
        <dbReference type="Google" id="ProtNLM"/>
    </source>
</evidence>
<proteinExistence type="predicted"/>